<proteinExistence type="predicted"/>
<accession>A0ABQ2I2U3</accession>
<dbReference type="InterPro" id="IPR009061">
    <property type="entry name" value="DNA-bd_dom_put_sf"/>
</dbReference>
<evidence type="ECO:0000313" key="2">
    <source>
        <dbReference type="EMBL" id="GGM96778.1"/>
    </source>
</evidence>
<gene>
    <name evidence="2" type="ORF">GCM10009721_24380</name>
</gene>
<dbReference type="EMBL" id="BMNZ01000004">
    <property type="protein sequence ID" value="GGM96778.1"/>
    <property type="molecule type" value="Genomic_DNA"/>
</dbReference>
<dbReference type="InterPro" id="IPR041657">
    <property type="entry name" value="HTH_17"/>
</dbReference>
<keyword evidence="3" id="KW-1185">Reference proteome</keyword>
<reference evidence="3" key="1">
    <citation type="journal article" date="2019" name="Int. J. Syst. Evol. Microbiol.">
        <title>The Global Catalogue of Microorganisms (GCM) 10K type strain sequencing project: providing services to taxonomists for standard genome sequencing and annotation.</title>
        <authorList>
            <consortium name="The Broad Institute Genomics Platform"/>
            <consortium name="The Broad Institute Genome Sequencing Center for Infectious Disease"/>
            <person name="Wu L."/>
            <person name="Ma J."/>
        </authorList>
    </citation>
    <scope>NUCLEOTIDE SEQUENCE [LARGE SCALE GENOMIC DNA]</scope>
    <source>
        <strain evidence="3">JCM 1365</strain>
    </source>
</reference>
<dbReference type="Proteomes" id="UP000623461">
    <property type="component" value="Unassembled WGS sequence"/>
</dbReference>
<sequence length="55" mass="6351">MLLTSREVAVALQVSPATLCRWRQTGHGPRVVWLSPYAPRYRPEDVTKWLERMAA</sequence>
<feature type="domain" description="Helix-turn-helix" evidence="1">
    <location>
        <begin position="2"/>
        <end position="52"/>
    </location>
</feature>
<comment type="caution">
    <text evidence="2">The sequence shown here is derived from an EMBL/GenBank/DDBJ whole genome shotgun (WGS) entry which is preliminary data.</text>
</comment>
<evidence type="ECO:0000313" key="3">
    <source>
        <dbReference type="Proteomes" id="UP000623461"/>
    </source>
</evidence>
<dbReference type="SUPFAM" id="SSF46955">
    <property type="entry name" value="Putative DNA-binding domain"/>
    <property type="match status" value="1"/>
</dbReference>
<organism evidence="2 3">
    <name type="scientific">Terrabacter tumescens</name>
    <dbReference type="NCBI Taxonomy" id="60443"/>
    <lineage>
        <taxon>Bacteria</taxon>
        <taxon>Bacillati</taxon>
        <taxon>Actinomycetota</taxon>
        <taxon>Actinomycetes</taxon>
        <taxon>Micrococcales</taxon>
        <taxon>Intrasporangiaceae</taxon>
        <taxon>Terrabacter</taxon>
    </lineage>
</organism>
<name>A0ABQ2I2U3_9MICO</name>
<dbReference type="Pfam" id="PF12728">
    <property type="entry name" value="HTH_17"/>
    <property type="match status" value="1"/>
</dbReference>
<evidence type="ECO:0000259" key="1">
    <source>
        <dbReference type="Pfam" id="PF12728"/>
    </source>
</evidence>
<protein>
    <recommendedName>
        <fullName evidence="1">Helix-turn-helix domain-containing protein</fullName>
    </recommendedName>
</protein>